<dbReference type="GO" id="GO:0016462">
    <property type="term" value="F:pyrophosphatase activity"/>
    <property type="evidence" value="ECO:0007669"/>
    <property type="project" value="UniProtKB-ARBA"/>
</dbReference>
<dbReference type="Gene3D" id="3.90.79.10">
    <property type="entry name" value="Nucleoside Triphosphate Pyrophosphohydrolase"/>
    <property type="match status" value="1"/>
</dbReference>
<reference evidence="6 7" key="1">
    <citation type="journal article" date="2015" name="Int J Genomics">
        <title>Comparative Genomics Revealed Genetic Diversity and Species/Strain-Level Differences in Carbohydrate Metabolism of Three Probiotic Bifidobacterial Species.</title>
        <authorList>
            <person name="Odamaki T."/>
            <person name="Horigome A."/>
            <person name="Sugahara H."/>
            <person name="Hashikura N."/>
            <person name="Minami J."/>
            <person name="Xiao J.Z."/>
            <person name="Abe F."/>
        </authorList>
    </citation>
    <scope>NUCLEOTIDE SEQUENCE [LARGE SCALE GENOMIC DNA]</scope>
    <source>
        <strain evidence="6 7">MCC 0483</strain>
    </source>
</reference>
<organism evidence="6 7">
    <name type="scientific">Bifidobacterium animalis subsp. animalis MCC 0483</name>
    <dbReference type="NCBI Taxonomy" id="1365955"/>
    <lineage>
        <taxon>Bacteria</taxon>
        <taxon>Bacillati</taxon>
        <taxon>Actinomycetota</taxon>
        <taxon>Actinomycetes</taxon>
        <taxon>Bifidobacteriales</taxon>
        <taxon>Bifidobacteriaceae</taxon>
        <taxon>Bifidobacterium</taxon>
    </lineage>
</organism>
<keyword evidence="3 4" id="KW-0378">Hydrolase</keyword>
<gene>
    <name evidence="6" type="ORF">BAAM0483_06220</name>
</gene>
<dbReference type="RefSeq" id="WP_052826466.1">
    <property type="nucleotide sequence ID" value="NZ_AWFK01000009.1"/>
</dbReference>
<dbReference type="InterPro" id="IPR020476">
    <property type="entry name" value="Nudix_hydrolase"/>
</dbReference>
<dbReference type="Pfam" id="PF00293">
    <property type="entry name" value="NUDIX"/>
    <property type="match status" value="1"/>
</dbReference>
<dbReference type="PROSITE" id="PS00893">
    <property type="entry name" value="NUDIX_BOX"/>
    <property type="match status" value="1"/>
</dbReference>
<evidence type="ECO:0000256" key="1">
    <source>
        <dbReference type="ARBA" id="ARBA00001946"/>
    </source>
</evidence>
<sequence>MSLPEIRDDKPPLDVMGEHEVFSENSTAHLTVREICTVNVASGKPIMFHVVSTKHGNTGAVCMATKRTDTGEYAILLGRHWRPSVNQWGWELPRGMGEDGETPCQTAVRELQEETGIVAEAAQARIMQYMHADTGVLRDNIAVVHIPVPQDARCSQQHDWELNYMDWFTLTEICDAVAHNELQDGITLAALMVFKSRQQCGEI</sequence>
<dbReference type="EMBL" id="AWFK01000009">
    <property type="protein sequence ID" value="KOA49236.1"/>
    <property type="molecule type" value="Genomic_DNA"/>
</dbReference>
<dbReference type="InterPro" id="IPR020084">
    <property type="entry name" value="NUDIX_hydrolase_CS"/>
</dbReference>
<accession>A0AB34T8B1</accession>
<comment type="caution">
    <text evidence="6">The sequence shown here is derived from an EMBL/GenBank/DDBJ whole genome shotgun (WGS) entry which is preliminary data.</text>
</comment>
<evidence type="ECO:0000256" key="2">
    <source>
        <dbReference type="ARBA" id="ARBA00005582"/>
    </source>
</evidence>
<feature type="domain" description="Nudix hydrolase" evidence="5">
    <location>
        <begin position="53"/>
        <end position="190"/>
    </location>
</feature>
<dbReference type="Proteomes" id="UP000037239">
    <property type="component" value="Unassembled WGS sequence"/>
</dbReference>
<dbReference type="InterPro" id="IPR015797">
    <property type="entry name" value="NUDIX_hydrolase-like_dom_sf"/>
</dbReference>
<evidence type="ECO:0000313" key="7">
    <source>
        <dbReference type="Proteomes" id="UP000037239"/>
    </source>
</evidence>
<proteinExistence type="inferred from homology"/>
<evidence type="ECO:0000256" key="4">
    <source>
        <dbReference type="RuleBase" id="RU003476"/>
    </source>
</evidence>
<dbReference type="GO" id="GO:0006753">
    <property type="term" value="P:nucleoside phosphate metabolic process"/>
    <property type="evidence" value="ECO:0007669"/>
    <property type="project" value="TreeGrafter"/>
</dbReference>
<dbReference type="PROSITE" id="PS51462">
    <property type="entry name" value="NUDIX"/>
    <property type="match status" value="1"/>
</dbReference>
<evidence type="ECO:0000259" key="5">
    <source>
        <dbReference type="PROSITE" id="PS51462"/>
    </source>
</evidence>
<dbReference type="AlphaFoldDB" id="A0AB34T8B1"/>
<comment type="cofactor">
    <cofactor evidence="1">
        <name>Mg(2+)</name>
        <dbReference type="ChEBI" id="CHEBI:18420"/>
    </cofactor>
</comment>
<protein>
    <recommendedName>
        <fullName evidence="5">Nudix hydrolase domain-containing protein</fullName>
    </recommendedName>
</protein>
<dbReference type="PANTHER" id="PTHR11839:SF18">
    <property type="entry name" value="NUDIX HYDROLASE DOMAIN-CONTAINING PROTEIN"/>
    <property type="match status" value="1"/>
</dbReference>
<comment type="similarity">
    <text evidence="2 4">Belongs to the Nudix hydrolase family.</text>
</comment>
<dbReference type="PANTHER" id="PTHR11839">
    <property type="entry name" value="UDP/ADP-SUGAR PYROPHOSPHATASE"/>
    <property type="match status" value="1"/>
</dbReference>
<evidence type="ECO:0000256" key="3">
    <source>
        <dbReference type="ARBA" id="ARBA00022801"/>
    </source>
</evidence>
<dbReference type="SUPFAM" id="SSF55811">
    <property type="entry name" value="Nudix"/>
    <property type="match status" value="1"/>
</dbReference>
<dbReference type="CDD" id="cd03424">
    <property type="entry name" value="NUDIX_ADPRase_Nudt5_UGPPase_Nudt14"/>
    <property type="match status" value="1"/>
</dbReference>
<dbReference type="GO" id="GO:0019693">
    <property type="term" value="P:ribose phosphate metabolic process"/>
    <property type="evidence" value="ECO:0007669"/>
    <property type="project" value="TreeGrafter"/>
</dbReference>
<dbReference type="PRINTS" id="PR00502">
    <property type="entry name" value="NUDIXFAMILY"/>
</dbReference>
<name>A0AB34T8B1_9BIFI</name>
<evidence type="ECO:0000313" key="6">
    <source>
        <dbReference type="EMBL" id="KOA49236.1"/>
    </source>
</evidence>
<dbReference type="InterPro" id="IPR000086">
    <property type="entry name" value="NUDIX_hydrolase_dom"/>
</dbReference>